<accession>A0A7W7QRT2</accession>
<protein>
    <recommendedName>
        <fullName evidence="4">PH domain-containing protein</fullName>
    </recommendedName>
</protein>
<sequence>MSTPLRLSAGASTGSKILLTILVIPFVGIPLFMILMAPDRNMPYPADYSPFRIGYLFLLIPAGVATVFLVGLISAFRFRATLTGSVLEVRGLFRTRRADLSTAHVWLGSTPEYTGTGDSRRRTGREVPHLMAQDQGGPKVQLHLRLGNGYLPQNQLAALADAVASNHRTGEEAEHASRTVEVLRRLLTESL</sequence>
<evidence type="ECO:0008006" key="4">
    <source>
        <dbReference type="Google" id="ProtNLM"/>
    </source>
</evidence>
<feature type="transmembrane region" description="Helical" evidence="1">
    <location>
        <begin position="55"/>
        <end position="76"/>
    </location>
</feature>
<dbReference type="EMBL" id="JACHJP010000007">
    <property type="protein sequence ID" value="MBB4918595.1"/>
    <property type="molecule type" value="Genomic_DNA"/>
</dbReference>
<feature type="transmembrane region" description="Helical" evidence="1">
    <location>
        <begin position="17"/>
        <end position="35"/>
    </location>
</feature>
<proteinExistence type="predicted"/>
<comment type="caution">
    <text evidence="2">The sequence shown here is derived from an EMBL/GenBank/DDBJ whole genome shotgun (WGS) entry which is preliminary data.</text>
</comment>
<organism evidence="2 3">
    <name type="scientific">Streptosporangium saharense</name>
    <dbReference type="NCBI Taxonomy" id="1706840"/>
    <lineage>
        <taxon>Bacteria</taxon>
        <taxon>Bacillati</taxon>
        <taxon>Actinomycetota</taxon>
        <taxon>Actinomycetes</taxon>
        <taxon>Streptosporangiales</taxon>
        <taxon>Streptosporangiaceae</taxon>
        <taxon>Streptosporangium</taxon>
    </lineage>
</organism>
<evidence type="ECO:0000313" key="3">
    <source>
        <dbReference type="Proteomes" id="UP000552644"/>
    </source>
</evidence>
<keyword evidence="3" id="KW-1185">Reference proteome</keyword>
<evidence type="ECO:0000256" key="1">
    <source>
        <dbReference type="SAM" id="Phobius"/>
    </source>
</evidence>
<reference evidence="2 3" key="1">
    <citation type="submission" date="2020-08" db="EMBL/GenBank/DDBJ databases">
        <title>Genomic Encyclopedia of Type Strains, Phase III (KMG-III): the genomes of soil and plant-associated and newly described type strains.</title>
        <authorList>
            <person name="Whitman W."/>
        </authorList>
    </citation>
    <scope>NUCLEOTIDE SEQUENCE [LARGE SCALE GENOMIC DNA]</scope>
    <source>
        <strain evidence="2 3">CECT 8840</strain>
    </source>
</reference>
<gene>
    <name evidence="2" type="ORF">FHS44_005725</name>
</gene>
<keyword evidence="1" id="KW-0812">Transmembrane</keyword>
<keyword evidence="1" id="KW-1133">Transmembrane helix</keyword>
<dbReference type="RefSeq" id="WP_184720010.1">
    <property type="nucleotide sequence ID" value="NZ_JACHJP010000007.1"/>
</dbReference>
<dbReference type="Proteomes" id="UP000552644">
    <property type="component" value="Unassembled WGS sequence"/>
</dbReference>
<dbReference type="AlphaFoldDB" id="A0A7W7QRT2"/>
<name>A0A7W7QRT2_9ACTN</name>
<keyword evidence="1" id="KW-0472">Membrane</keyword>
<evidence type="ECO:0000313" key="2">
    <source>
        <dbReference type="EMBL" id="MBB4918595.1"/>
    </source>
</evidence>